<dbReference type="InterPro" id="IPR001633">
    <property type="entry name" value="EAL_dom"/>
</dbReference>
<evidence type="ECO:0008006" key="6">
    <source>
        <dbReference type="Google" id="ProtNLM"/>
    </source>
</evidence>
<evidence type="ECO:0000313" key="4">
    <source>
        <dbReference type="EMBL" id="BDV34503.1"/>
    </source>
</evidence>
<evidence type="ECO:0000256" key="1">
    <source>
        <dbReference type="SAM" id="Phobius"/>
    </source>
</evidence>
<evidence type="ECO:0000259" key="3">
    <source>
        <dbReference type="PROSITE" id="PS50887"/>
    </source>
</evidence>
<name>A0ABM8E943_9HYPH</name>
<dbReference type="RefSeq" id="WP_281927687.1">
    <property type="nucleotide sequence ID" value="NZ_AP027142.1"/>
</dbReference>
<dbReference type="PROSITE" id="PS50887">
    <property type="entry name" value="GGDEF"/>
    <property type="match status" value="1"/>
</dbReference>
<feature type="transmembrane region" description="Helical" evidence="1">
    <location>
        <begin position="54"/>
        <end position="73"/>
    </location>
</feature>
<dbReference type="NCBIfam" id="TIGR00254">
    <property type="entry name" value="GGDEF"/>
    <property type="match status" value="1"/>
</dbReference>
<dbReference type="Pfam" id="PF00563">
    <property type="entry name" value="EAL"/>
    <property type="match status" value="1"/>
</dbReference>
<feature type="transmembrane region" description="Helical" evidence="1">
    <location>
        <begin position="103"/>
        <end position="120"/>
    </location>
</feature>
<dbReference type="SUPFAM" id="SSF55073">
    <property type="entry name" value="Nucleotide cyclase"/>
    <property type="match status" value="1"/>
</dbReference>
<dbReference type="Proteomes" id="UP001317629">
    <property type="component" value="Chromosome"/>
</dbReference>
<dbReference type="Gene3D" id="3.30.70.270">
    <property type="match status" value="1"/>
</dbReference>
<evidence type="ECO:0000259" key="2">
    <source>
        <dbReference type="PROSITE" id="PS50883"/>
    </source>
</evidence>
<dbReference type="InterPro" id="IPR035919">
    <property type="entry name" value="EAL_sf"/>
</dbReference>
<dbReference type="InterPro" id="IPR052155">
    <property type="entry name" value="Biofilm_reg_signaling"/>
</dbReference>
<keyword evidence="5" id="KW-1185">Reference proteome</keyword>
<feature type="transmembrane region" description="Helical" evidence="1">
    <location>
        <begin position="12"/>
        <end position="34"/>
    </location>
</feature>
<keyword evidence="1" id="KW-0472">Membrane</keyword>
<dbReference type="SMART" id="SM00052">
    <property type="entry name" value="EAL"/>
    <property type="match status" value="1"/>
</dbReference>
<dbReference type="CDD" id="cd01948">
    <property type="entry name" value="EAL"/>
    <property type="match status" value="1"/>
</dbReference>
<protein>
    <recommendedName>
        <fullName evidence="6">EAL domain-containing protein</fullName>
    </recommendedName>
</protein>
<dbReference type="InterPro" id="IPR043128">
    <property type="entry name" value="Rev_trsase/Diguanyl_cyclase"/>
</dbReference>
<dbReference type="SUPFAM" id="SSF141868">
    <property type="entry name" value="EAL domain-like"/>
    <property type="match status" value="1"/>
</dbReference>
<reference evidence="4 5" key="1">
    <citation type="journal article" date="2023" name="Int. J. Syst. Evol. Microbiol.">
        <title>Methylocystis iwaonis sp. nov., a type II methane-oxidizing bacterium from surface soil of a rice paddy field in Japan, and emended description of the genus Methylocystis (ex Whittenbury et al. 1970) Bowman et al. 1993.</title>
        <authorList>
            <person name="Kaise H."/>
            <person name="Sawadogo J.B."/>
            <person name="Alam M.S."/>
            <person name="Ueno C."/>
            <person name="Dianou D."/>
            <person name="Shinjo R."/>
            <person name="Asakawa S."/>
        </authorList>
    </citation>
    <scope>NUCLEOTIDE SEQUENCE [LARGE SCALE GENOMIC DNA]</scope>
    <source>
        <strain evidence="4 5">SS37A-Re</strain>
    </source>
</reference>
<feature type="transmembrane region" description="Helical" evidence="1">
    <location>
        <begin position="126"/>
        <end position="147"/>
    </location>
</feature>
<dbReference type="EMBL" id="AP027142">
    <property type="protein sequence ID" value="BDV34503.1"/>
    <property type="molecule type" value="Genomic_DNA"/>
</dbReference>
<dbReference type="PANTHER" id="PTHR44757">
    <property type="entry name" value="DIGUANYLATE CYCLASE DGCP"/>
    <property type="match status" value="1"/>
</dbReference>
<evidence type="ECO:0000313" key="5">
    <source>
        <dbReference type="Proteomes" id="UP001317629"/>
    </source>
</evidence>
<proteinExistence type="predicted"/>
<dbReference type="CDD" id="cd01949">
    <property type="entry name" value="GGDEF"/>
    <property type="match status" value="1"/>
</dbReference>
<organism evidence="4 5">
    <name type="scientific">Methylocystis iwaonis</name>
    <dbReference type="NCBI Taxonomy" id="2885079"/>
    <lineage>
        <taxon>Bacteria</taxon>
        <taxon>Pseudomonadati</taxon>
        <taxon>Pseudomonadota</taxon>
        <taxon>Alphaproteobacteria</taxon>
        <taxon>Hyphomicrobiales</taxon>
        <taxon>Methylocystaceae</taxon>
        <taxon>Methylocystis</taxon>
    </lineage>
</organism>
<dbReference type="Pfam" id="PF00990">
    <property type="entry name" value="GGDEF"/>
    <property type="match status" value="1"/>
</dbReference>
<feature type="domain" description="EAL" evidence="2">
    <location>
        <begin position="351"/>
        <end position="600"/>
    </location>
</feature>
<dbReference type="PROSITE" id="PS50883">
    <property type="entry name" value="EAL"/>
    <property type="match status" value="1"/>
</dbReference>
<sequence>MFTFAKFGHPWISIYLPLALCLAGLGRGVAWWRIGRAPVSDDVVVRYMRRTNRLAFISALAFIAWGMALFPYGDAYAQGQLVFFLGLSLISGAFCLMHLRSAALSVTLFGVAPFSIYFFFAEEGHFRSAAINLALVSPGMIVILMIYNRDFANLVSSRRSLLEKQEETQRLSEENLRLANLDALSGLPNRRALMSQLEEMHRASEEAHRQIAVIFVDLDGFKDVNDAYGHETGDRVIEIVAGELQRLLPEGAVLARLGGDEFAALISASDAAAQADMFAAGVVANLTEPIRIRERAIQIGASVGIACAAQGACDAGELFRRADAAMYDVKENGKAGVRVYSAALDAARHRQQELEGEIRQGLNDGQFEVFYQPIVDAEGKDIVSVEALLRWPRRPAGAIGPDQFICVAEASGLINPLGLFVLRRACQDILEAKGLNLSVNVSPAQFRDPDFEAKIAAVLAETGFPAQRLEFELTEGYLIDHPERAMAVIASLKGMGVSIALDDFGVGYTSIAYLQRYGFDRIKIDKSLAGRIATDKKAGVLVAGAIYIANGLDMAVTAEGVETEEQADLLRLAGCQCLQGFRYSEPKPIDEIRDWLTERRGDAAA</sequence>
<dbReference type="PANTHER" id="PTHR44757:SF2">
    <property type="entry name" value="BIOFILM ARCHITECTURE MAINTENANCE PROTEIN MBAA"/>
    <property type="match status" value="1"/>
</dbReference>
<dbReference type="SMART" id="SM00267">
    <property type="entry name" value="GGDEF"/>
    <property type="match status" value="1"/>
</dbReference>
<accession>A0ABM8E943</accession>
<dbReference type="InterPro" id="IPR000160">
    <property type="entry name" value="GGDEF_dom"/>
</dbReference>
<dbReference type="InterPro" id="IPR029787">
    <property type="entry name" value="Nucleotide_cyclase"/>
</dbReference>
<keyword evidence="1" id="KW-0812">Transmembrane</keyword>
<gene>
    <name evidence="4" type="ORF">SS37A_20320</name>
</gene>
<dbReference type="Gene3D" id="3.20.20.450">
    <property type="entry name" value="EAL domain"/>
    <property type="match status" value="1"/>
</dbReference>
<feature type="domain" description="GGDEF" evidence="3">
    <location>
        <begin position="209"/>
        <end position="342"/>
    </location>
</feature>
<keyword evidence="1" id="KW-1133">Transmembrane helix</keyword>